<evidence type="ECO:0000313" key="1">
    <source>
        <dbReference type="EMBL" id="KAJ7716127.1"/>
    </source>
</evidence>
<sequence length="202" mass="21896">MDISTRLASEGAPVLNEKLLLRRTRAKSWSIRKKSSSDSRYRRICGATGVRLERSDLDSQHLIAAEALKSNFLDRYRNATMRGRPMTANIILAAVASGSGEARMESEPSGRAVFKEEVRTGRTNILGSFHSQRSQIQTAGTSDSDGSIDVSMFAGTLSIFMGQLSAFSTTSESHDPAFCPSPNCAGRVGREGGWLYPANTGE</sequence>
<organism evidence="1 2">
    <name type="scientific">Mycena metata</name>
    <dbReference type="NCBI Taxonomy" id="1033252"/>
    <lineage>
        <taxon>Eukaryota</taxon>
        <taxon>Fungi</taxon>
        <taxon>Dikarya</taxon>
        <taxon>Basidiomycota</taxon>
        <taxon>Agaricomycotina</taxon>
        <taxon>Agaricomycetes</taxon>
        <taxon>Agaricomycetidae</taxon>
        <taxon>Agaricales</taxon>
        <taxon>Marasmiineae</taxon>
        <taxon>Mycenaceae</taxon>
        <taxon>Mycena</taxon>
    </lineage>
</organism>
<name>A0AAD7HA82_9AGAR</name>
<proteinExistence type="predicted"/>
<dbReference type="AlphaFoldDB" id="A0AAD7HA82"/>
<gene>
    <name evidence="1" type="ORF">B0H16DRAFT_1476930</name>
</gene>
<evidence type="ECO:0000313" key="2">
    <source>
        <dbReference type="Proteomes" id="UP001215598"/>
    </source>
</evidence>
<dbReference type="Proteomes" id="UP001215598">
    <property type="component" value="Unassembled WGS sequence"/>
</dbReference>
<keyword evidence="2" id="KW-1185">Reference proteome</keyword>
<protein>
    <submittedName>
        <fullName evidence="1">Uncharacterized protein</fullName>
    </submittedName>
</protein>
<reference evidence="1" key="1">
    <citation type="submission" date="2023-03" db="EMBL/GenBank/DDBJ databases">
        <title>Massive genome expansion in bonnet fungi (Mycena s.s.) driven by repeated elements and novel gene families across ecological guilds.</title>
        <authorList>
            <consortium name="Lawrence Berkeley National Laboratory"/>
            <person name="Harder C.B."/>
            <person name="Miyauchi S."/>
            <person name="Viragh M."/>
            <person name="Kuo A."/>
            <person name="Thoen E."/>
            <person name="Andreopoulos B."/>
            <person name="Lu D."/>
            <person name="Skrede I."/>
            <person name="Drula E."/>
            <person name="Henrissat B."/>
            <person name="Morin E."/>
            <person name="Kohler A."/>
            <person name="Barry K."/>
            <person name="LaButti K."/>
            <person name="Morin E."/>
            <person name="Salamov A."/>
            <person name="Lipzen A."/>
            <person name="Mereny Z."/>
            <person name="Hegedus B."/>
            <person name="Baldrian P."/>
            <person name="Stursova M."/>
            <person name="Weitz H."/>
            <person name="Taylor A."/>
            <person name="Grigoriev I.V."/>
            <person name="Nagy L.G."/>
            <person name="Martin F."/>
            <person name="Kauserud H."/>
        </authorList>
    </citation>
    <scope>NUCLEOTIDE SEQUENCE</scope>
    <source>
        <strain evidence="1">CBHHK182m</strain>
    </source>
</reference>
<comment type="caution">
    <text evidence="1">The sequence shown here is derived from an EMBL/GenBank/DDBJ whole genome shotgun (WGS) entry which is preliminary data.</text>
</comment>
<dbReference type="EMBL" id="JARKIB010000296">
    <property type="protein sequence ID" value="KAJ7716127.1"/>
    <property type="molecule type" value="Genomic_DNA"/>
</dbReference>
<accession>A0AAD7HA82</accession>